<dbReference type="AlphaFoldDB" id="A0A0R1LSZ3"/>
<dbReference type="PATRIC" id="fig|1423715.3.peg.2466"/>
<dbReference type="RefSeq" id="WP_057801157.1">
    <property type="nucleotide sequence ID" value="NZ_AZDV01000005.1"/>
</dbReference>
<reference evidence="1 2" key="1">
    <citation type="journal article" date="2015" name="Genome Announc.">
        <title>Expanding the biotechnology potential of lactobacilli through comparative genomics of 213 strains and associated genera.</title>
        <authorList>
            <person name="Sun Z."/>
            <person name="Harris H.M."/>
            <person name="McCann A."/>
            <person name="Guo C."/>
            <person name="Argimon S."/>
            <person name="Zhang W."/>
            <person name="Yang X."/>
            <person name="Jeffery I.B."/>
            <person name="Cooney J.C."/>
            <person name="Kagawa T.F."/>
            <person name="Liu W."/>
            <person name="Song Y."/>
            <person name="Salvetti E."/>
            <person name="Wrobel A."/>
            <person name="Rasinkangas P."/>
            <person name="Parkhill J."/>
            <person name="Rea M.C."/>
            <person name="O'Sullivan O."/>
            <person name="Ritari J."/>
            <person name="Douillard F.P."/>
            <person name="Paul Ross R."/>
            <person name="Yang R."/>
            <person name="Briner A.E."/>
            <person name="Felis G.E."/>
            <person name="de Vos W.M."/>
            <person name="Barrangou R."/>
            <person name="Klaenhammer T.R."/>
            <person name="Caufield P.W."/>
            <person name="Cui Y."/>
            <person name="Zhang H."/>
            <person name="O'Toole P.W."/>
        </authorList>
    </citation>
    <scope>NUCLEOTIDE SEQUENCE [LARGE SCALE GENOMIC DNA]</scope>
    <source>
        <strain evidence="1 2">DSM 19394</strain>
    </source>
</reference>
<proteinExistence type="predicted"/>
<gene>
    <name evidence="1" type="ORF">FD25_GL002389</name>
</gene>
<keyword evidence="2" id="KW-1185">Reference proteome</keyword>
<accession>A0A0R1LSZ3</accession>
<dbReference type="EMBL" id="AZDV01000005">
    <property type="protein sequence ID" value="KRK95929.1"/>
    <property type="molecule type" value="Genomic_DNA"/>
</dbReference>
<organism evidence="1 2">
    <name type="scientific">Levilactobacillus acidifarinae DSM 19394 = JCM 15949</name>
    <dbReference type="NCBI Taxonomy" id="1423715"/>
    <lineage>
        <taxon>Bacteria</taxon>
        <taxon>Bacillati</taxon>
        <taxon>Bacillota</taxon>
        <taxon>Bacilli</taxon>
        <taxon>Lactobacillales</taxon>
        <taxon>Lactobacillaceae</taxon>
        <taxon>Levilactobacillus</taxon>
    </lineage>
</organism>
<comment type="caution">
    <text evidence="1">The sequence shown here is derived from an EMBL/GenBank/DDBJ whole genome shotgun (WGS) entry which is preliminary data.</text>
</comment>
<protein>
    <submittedName>
        <fullName evidence="1">Uncharacterized protein</fullName>
    </submittedName>
</protein>
<dbReference type="OrthoDB" id="5382843at2"/>
<dbReference type="Proteomes" id="UP000051955">
    <property type="component" value="Unassembled WGS sequence"/>
</dbReference>
<evidence type="ECO:0000313" key="2">
    <source>
        <dbReference type="Proteomes" id="UP000051955"/>
    </source>
</evidence>
<evidence type="ECO:0000313" key="1">
    <source>
        <dbReference type="EMBL" id="KRK95929.1"/>
    </source>
</evidence>
<name>A0A0R1LSZ3_9LACO</name>
<sequence length="98" mass="11120">MVNWVPAEQGKTLGQLGTENGIILKDEVWPGVGRITLEQKRSESTITCGLYGSFVHTAFTDEAHEYSLYNTMKAALEESPDELEELEVWIDEFVHRFS</sequence>